<organism evidence="4 5">
    <name type="scientific">Cellvibrio mixtus</name>
    <dbReference type="NCBI Taxonomy" id="39650"/>
    <lineage>
        <taxon>Bacteria</taxon>
        <taxon>Pseudomonadati</taxon>
        <taxon>Pseudomonadota</taxon>
        <taxon>Gammaproteobacteria</taxon>
        <taxon>Cellvibrionales</taxon>
        <taxon>Cellvibrionaceae</taxon>
        <taxon>Cellvibrio</taxon>
    </lineage>
</organism>
<feature type="domain" description="DUF5666" evidence="3">
    <location>
        <begin position="123"/>
        <end position="182"/>
    </location>
</feature>
<feature type="signal peptide" evidence="2">
    <location>
        <begin position="1"/>
        <end position="16"/>
    </location>
</feature>
<evidence type="ECO:0000256" key="1">
    <source>
        <dbReference type="SAM" id="MobiDB-lite"/>
    </source>
</evidence>
<evidence type="ECO:0000313" key="5">
    <source>
        <dbReference type="Proteomes" id="UP000216101"/>
    </source>
</evidence>
<feature type="domain" description="DUF5666" evidence="3">
    <location>
        <begin position="275"/>
        <end position="333"/>
    </location>
</feature>
<dbReference type="EMBL" id="NHNI01000002">
    <property type="protein sequence ID" value="OZY84618.1"/>
    <property type="molecule type" value="Genomic_DNA"/>
</dbReference>
<accession>A0A266Q418</accession>
<dbReference type="AlphaFoldDB" id="A0A266Q418"/>
<comment type="caution">
    <text evidence="4">The sequence shown here is derived from an EMBL/GenBank/DDBJ whole genome shotgun (WGS) entry which is preliminary data.</text>
</comment>
<evidence type="ECO:0000313" key="4">
    <source>
        <dbReference type="EMBL" id="OZY84618.1"/>
    </source>
</evidence>
<feature type="region of interest" description="Disordered" evidence="1">
    <location>
        <begin position="25"/>
        <end position="44"/>
    </location>
</feature>
<gene>
    <name evidence="4" type="ORF">CBP51_15700</name>
</gene>
<name>A0A266Q418_9GAMM</name>
<proteinExistence type="predicted"/>
<feature type="domain" description="DUF5666" evidence="3">
    <location>
        <begin position="343"/>
        <end position="408"/>
    </location>
</feature>
<feature type="domain" description="DUF5666" evidence="3">
    <location>
        <begin position="433"/>
        <end position="494"/>
    </location>
</feature>
<dbReference type="RefSeq" id="WP_094985658.1">
    <property type="nucleotide sequence ID" value="NZ_NHNI01000002.1"/>
</dbReference>
<feature type="domain" description="DUF5666" evidence="3">
    <location>
        <begin position="56"/>
        <end position="108"/>
    </location>
</feature>
<protein>
    <recommendedName>
        <fullName evidence="3">DUF5666 domain-containing protein</fullName>
    </recommendedName>
</protein>
<evidence type="ECO:0000259" key="3">
    <source>
        <dbReference type="Pfam" id="PF18914"/>
    </source>
</evidence>
<evidence type="ECO:0000256" key="2">
    <source>
        <dbReference type="SAM" id="SignalP"/>
    </source>
</evidence>
<keyword evidence="2" id="KW-0732">Signal</keyword>
<keyword evidence="5" id="KW-1185">Reference proteome</keyword>
<dbReference type="InterPro" id="IPR043724">
    <property type="entry name" value="DUF5666"/>
</dbReference>
<dbReference type="Pfam" id="PF18914">
    <property type="entry name" value="DUF5666"/>
    <property type="match status" value="5"/>
</dbReference>
<dbReference type="PROSITE" id="PS51257">
    <property type="entry name" value="PROKAR_LIPOPROTEIN"/>
    <property type="match status" value="1"/>
</dbReference>
<feature type="chain" id="PRO_5013351861" description="DUF5666 domain-containing protein" evidence="2">
    <location>
        <begin position="17"/>
        <end position="515"/>
    </location>
</feature>
<sequence length="515" mass="54574">MKCTKFSPLMISLLLAACGGGSGGSSDSPAVGNNGSSSSITGNSSSAAAAKTTVTQGMVTGFGSVIVNGVHYDVDDADINVDGKALVESDLKVGQIVRITGRLNADGKTGKAMKLEGESQLVGPITSIDLTTGTLVALGQTIQLTADTFYDDGLTAAQLKVGDIIEVSSYTNSDGLLVATRIDWEDDDDAFQLSGEISALDTTAKTFLLNGTVVNYSNASLSALRGATLENGLKLRVVGDFDGTTFFARGNLHASHLGFKHHDDFDDDQEITLSGTVANLVPGVSFTINGTTVLITNRTEFDDGVAANLVDGIQVEVEGQLDANQNLVAEEIELKYRAKISNKGLLESVDLTTNTLVVNGMTFEVNEDTSFNDRSSAKVRFFDLADLATGDTLHVRGYKIAATATTAERNIASRVERHNPHAFGNNDWKLEFEGVVEAVGVDSITVEGQVIQLTSQTRIEGFTTLELFLAAALGLDVEVKAITQNGVTTALKVELDDDRYDDDSDDDQDDDGRDD</sequence>
<feature type="region of interest" description="Disordered" evidence="1">
    <location>
        <begin position="496"/>
        <end position="515"/>
    </location>
</feature>
<dbReference type="Proteomes" id="UP000216101">
    <property type="component" value="Unassembled WGS sequence"/>
</dbReference>
<reference evidence="5" key="1">
    <citation type="submission" date="2017-05" db="EMBL/GenBank/DDBJ databases">
        <authorList>
            <person name="Barney B.M."/>
        </authorList>
    </citation>
    <scope>NUCLEOTIDE SEQUENCE [LARGE SCALE GENOMIC DNA]</scope>
    <source>
        <strain evidence="5">PSBB022</strain>
    </source>
</reference>